<evidence type="ECO:0000256" key="4">
    <source>
        <dbReference type="SAM" id="Phobius"/>
    </source>
</evidence>
<evidence type="ECO:0000256" key="3">
    <source>
        <dbReference type="ARBA" id="ARBA00022777"/>
    </source>
</evidence>
<comment type="caution">
    <text evidence="6">The sequence shown here is derived from an EMBL/GenBank/DDBJ whole genome shotgun (WGS) entry which is preliminary data.</text>
</comment>
<keyword evidence="3" id="KW-0418">Kinase</keyword>
<dbReference type="Pfam" id="PF14689">
    <property type="entry name" value="SPOB_a"/>
    <property type="match status" value="1"/>
</dbReference>
<organism evidence="6 7">
    <name type="scientific">Paenibacillus campinasensis</name>
    <dbReference type="NCBI Taxonomy" id="66347"/>
    <lineage>
        <taxon>Bacteria</taxon>
        <taxon>Bacillati</taxon>
        <taxon>Bacillota</taxon>
        <taxon>Bacilli</taxon>
        <taxon>Bacillales</taxon>
        <taxon>Paenibacillaceae</taxon>
        <taxon>Paenibacillus</taxon>
    </lineage>
</organism>
<protein>
    <recommendedName>
        <fullName evidence="5">SpoOB alpha-helical domain-containing protein</fullName>
    </recommendedName>
</protein>
<proteinExistence type="predicted"/>
<evidence type="ECO:0000256" key="2">
    <source>
        <dbReference type="ARBA" id="ARBA00022679"/>
    </source>
</evidence>
<evidence type="ECO:0000313" key="7">
    <source>
        <dbReference type="Proteomes" id="UP000215596"/>
    </source>
</evidence>
<keyword evidence="4" id="KW-0472">Membrane</keyword>
<dbReference type="GO" id="GO:0000155">
    <property type="term" value="F:phosphorelay sensor kinase activity"/>
    <property type="evidence" value="ECO:0007669"/>
    <property type="project" value="InterPro"/>
</dbReference>
<keyword evidence="1" id="KW-0597">Phosphoprotein</keyword>
<dbReference type="Proteomes" id="UP000215596">
    <property type="component" value="Unassembled WGS sequence"/>
</dbReference>
<evidence type="ECO:0000313" key="6">
    <source>
        <dbReference type="EMBL" id="PAD72071.1"/>
    </source>
</evidence>
<sequence length="245" mass="27857">MKSLKWIAVGAGLTSVIPVAWMVWKPSLTAGVVCIAWAAAASIASAWSARKLGERRQQAAVWQVEQTAIQMLNHHRHDWMNELQILYGYIRLGKHDKSVQCVERIKERMQQDSKLSKLGIPSLVFYLHSYRTLNHSLQLEVEIVDHIQLDRLTPAMADNLTEAVIRTVNAFQQGEKSARGEDRLLTITFMQQEHELALIFEGDGPFDNPHRLKLQIEESLEGQGIRVEQTHPGEASYRLRLPFAT</sequence>
<dbReference type="OrthoDB" id="2375606at2"/>
<keyword evidence="4" id="KW-1133">Transmembrane helix</keyword>
<dbReference type="InterPro" id="IPR039506">
    <property type="entry name" value="SPOB_a"/>
</dbReference>
<keyword evidence="2" id="KW-0808">Transferase</keyword>
<dbReference type="InterPro" id="IPR016120">
    <property type="entry name" value="Sig_transdc_His_kin_SpoOB"/>
</dbReference>
<dbReference type="RefSeq" id="WP_095267802.1">
    <property type="nucleotide sequence ID" value="NZ_NPBY01000083.1"/>
</dbReference>
<dbReference type="AlphaFoldDB" id="A0A268EG23"/>
<dbReference type="EMBL" id="NPBY01000083">
    <property type="protein sequence ID" value="PAD72071.1"/>
    <property type="molecule type" value="Genomic_DNA"/>
</dbReference>
<dbReference type="Gene3D" id="1.10.287.130">
    <property type="match status" value="1"/>
</dbReference>
<feature type="transmembrane region" description="Helical" evidence="4">
    <location>
        <begin position="30"/>
        <end position="49"/>
    </location>
</feature>
<evidence type="ECO:0000259" key="5">
    <source>
        <dbReference type="Pfam" id="PF14689"/>
    </source>
</evidence>
<keyword evidence="4" id="KW-0812">Transmembrane</keyword>
<reference evidence="6 7" key="1">
    <citation type="submission" date="2017-07" db="EMBL/GenBank/DDBJ databases">
        <title>Isolation and whole genome analysis of endospore-forming bacteria from heroin.</title>
        <authorList>
            <person name="Kalinowski J."/>
            <person name="Ahrens B."/>
            <person name="Al-Dilaimi A."/>
            <person name="Winkler A."/>
            <person name="Wibberg D."/>
            <person name="Schleenbecker U."/>
            <person name="Ruckert C."/>
            <person name="Wolfel R."/>
            <person name="Grass G."/>
        </authorList>
    </citation>
    <scope>NUCLEOTIDE SEQUENCE [LARGE SCALE GENOMIC DNA]</scope>
    <source>
        <strain evidence="6 7">7537-G1</strain>
    </source>
</reference>
<accession>A0A268EG23</accession>
<gene>
    <name evidence="6" type="ORF">CHH67_23445</name>
</gene>
<name>A0A268EG23_9BACL</name>
<dbReference type="SUPFAM" id="SSF55890">
    <property type="entry name" value="Sporulation response regulatory protein Spo0B"/>
    <property type="match status" value="1"/>
</dbReference>
<feature type="transmembrane region" description="Helical" evidence="4">
    <location>
        <begin position="7"/>
        <end position="24"/>
    </location>
</feature>
<feature type="domain" description="SpoOB alpha-helical" evidence="5">
    <location>
        <begin position="66"/>
        <end position="118"/>
    </location>
</feature>
<evidence type="ECO:0000256" key="1">
    <source>
        <dbReference type="ARBA" id="ARBA00022553"/>
    </source>
</evidence>